<dbReference type="InterPro" id="IPR015424">
    <property type="entry name" value="PyrdxlP-dep_Trfase"/>
</dbReference>
<evidence type="ECO:0000256" key="4">
    <source>
        <dbReference type="ARBA" id="ARBA00022679"/>
    </source>
</evidence>
<keyword evidence="4 7" id="KW-0808">Transferase</keyword>
<dbReference type="STRING" id="1678841.TBC1_11342"/>
<dbReference type="NCBIfam" id="NF006569">
    <property type="entry name" value="PRK09082.1"/>
    <property type="match status" value="1"/>
</dbReference>
<accession>A0A0S7BNR0</accession>
<dbReference type="Pfam" id="PF00155">
    <property type="entry name" value="Aminotran_1_2"/>
    <property type="match status" value="1"/>
</dbReference>
<dbReference type="InterPro" id="IPR015421">
    <property type="entry name" value="PyrdxlP-dep_Trfase_major"/>
</dbReference>
<dbReference type="Gene3D" id="3.40.640.10">
    <property type="entry name" value="Type I PLP-dependent aspartate aminotransferase-like (Major domain)"/>
    <property type="match status" value="1"/>
</dbReference>
<organism evidence="7">
    <name type="scientific">Lentimicrobium saccharophilum</name>
    <dbReference type="NCBI Taxonomy" id="1678841"/>
    <lineage>
        <taxon>Bacteria</taxon>
        <taxon>Pseudomonadati</taxon>
        <taxon>Bacteroidota</taxon>
        <taxon>Bacteroidia</taxon>
        <taxon>Bacteroidales</taxon>
        <taxon>Lentimicrobiaceae</taxon>
        <taxon>Lentimicrobium</taxon>
    </lineage>
</organism>
<evidence type="ECO:0000259" key="6">
    <source>
        <dbReference type="Pfam" id="PF00155"/>
    </source>
</evidence>
<dbReference type="GO" id="GO:0030170">
    <property type="term" value="F:pyridoxal phosphate binding"/>
    <property type="evidence" value="ECO:0007669"/>
    <property type="project" value="InterPro"/>
</dbReference>
<proteinExistence type="inferred from homology"/>
<keyword evidence="5" id="KW-0663">Pyridoxal phosphate</keyword>
<protein>
    <submittedName>
        <fullName evidence="7">Aspartate/methionine/tyrosine aminotransferase</fullName>
    </submittedName>
</protein>
<dbReference type="InterPro" id="IPR051326">
    <property type="entry name" value="Kynurenine-oxoglutarate_AT"/>
</dbReference>
<dbReference type="GO" id="GO:0016212">
    <property type="term" value="F:kynurenine-oxoglutarate transaminase activity"/>
    <property type="evidence" value="ECO:0007669"/>
    <property type="project" value="TreeGrafter"/>
</dbReference>
<dbReference type="PANTHER" id="PTHR43807">
    <property type="entry name" value="FI04487P"/>
    <property type="match status" value="1"/>
</dbReference>
<dbReference type="RefSeq" id="WP_062037566.1">
    <property type="nucleotide sequence ID" value="NZ_DF968182.1"/>
</dbReference>
<dbReference type="AlphaFoldDB" id="A0A0S7BNR0"/>
<dbReference type="InterPro" id="IPR015422">
    <property type="entry name" value="PyrdxlP-dep_Trfase_small"/>
</dbReference>
<dbReference type="OrthoDB" id="9802328at2"/>
<keyword evidence="8" id="KW-1185">Reference proteome</keyword>
<name>A0A0S7BNR0_9BACT</name>
<evidence type="ECO:0000313" key="8">
    <source>
        <dbReference type="Proteomes" id="UP000053091"/>
    </source>
</evidence>
<comment type="similarity">
    <text evidence="2">Belongs to the class-I pyridoxal-phosphate-dependent aminotransferase family.</text>
</comment>
<evidence type="ECO:0000313" key="7">
    <source>
        <dbReference type="EMBL" id="GAP42213.1"/>
    </source>
</evidence>
<comment type="cofactor">
    <cofactor evidence="1">
        <name>pyridoxal 5'-phosphate</name>
        <dbReference type="ChEBI" id="CHEBI:597326"/>
    </cofactor>
</comment>
<evidence type="ECO:0000256" key="2">
    <source>
        <dbReference type="ARBA" id="ARBA00007441"/>
    </source>
</evidence>
<keyword evidence="3 7" id="KW-0032">Aminotransferase</keyword>
<gene>
    <name evidence="7" type="ORF">TBC1_11342</name>
</gene>
<dbReference type="Proteomes" id="UP000053091">
    <property type="component" value="Unassembled WGS sequence"/>
</dbReference>
<feature type="domain" description="Aminotransferase class I/classII large" evidence="6">
    <location>
        <begin position="32"/>
        <end position="381"/>
    </location>
</feature>
<evidence type="ECO:0000256" key="5">
    <source>
        <dbReference type="ARBA" id="ARBA00022898"/>
    </source>
</evidence>
<dbReference type="CDD" id="cd00609">
    <property type="entry name" value="AAT_like"/>
    <property type="match status" value="1"/>
</dbReference>
<dbReference type="FunFam" id="3.40.640.10:FF:000033">
    <property type="entry name" value="Aspartate aminotransferase"/>
    <property type="match status" value="1"/>
</dbReference>
<evidence type="ECO:0000256" key="1">
    <source>
        <dbReference type="ARBA" id="ARBA00001933"/>
    </source>
</evidence>
<dbReference type="GO" id="GO:0005737">
    <property type="term" value="C:cytoplasm"/>
    <property type="evidence" value="ECO:0007669"/>
    <property type="project" value="TreeGrafter"/>
</dbReference>
<evidence type="ECO:0000256" key="3">
    <source>
        <dbReference type="ARBA" id="ARBA00022576"/>
    </source>
</evidence>
<dbReference type="SUPFAM" id="SSF53383">
    <property type="entry name" value="PLP-dependent transferases"/>
    <property type="match status" value="1"/>
</dbReference>
<dbReference type="PATRIC" id="fig|1678841.3.peg.394"/>
<dbReference type="EMBL" id="DF968182">
    <property type="protein sequence ID" value="GAP42213.1"/>
    <property type="molecule type" value="Genomic_DNA"/>
</dbReference>
<dbReference type="InterPro" id="IPR004839">
    <property type="entry name" value="Aminotransferase_I/II_large"/>
</dbReference>
<dbReference type="Gene3D" id="3.90.1150.10">
    <property type="entry name" value="Aspartate Aminotransferase, domain 1"/>
    <property type="match status" value="1"/>
</dbReference>
<sequence>MENYTGSLISKLPFTGTSIFAVMSALAKEHNAINLSQGFPDFPVSEELIKLVNSYMKKGLNQYAPMPGILPLREGISEMFETRYGVKYHPETEVTITAGATQGLFSIISAFIRPGDEVVVLEPAYDSYAPAVMLQGGMVKYARLQAPDYSINWDTFPALISGRTRMIIINSPHNPTGTIIKAKDLKKLDTLLKNRDILVLSDEVYEHLIFDGHTHESICRYPGLASRSLLVGSFGKTFHATGWKCGFVLAPPQLTAEFRKVHQFVVFAVNTPVQHAIAEYLRNPEHYKHLGRFYQEKRDLFLNLIKGSRFKAVPASGTYFQLLNYSKISDEKETAFAERLTREFKIASVPVSPFYHNQEDNKVLRFCFAKTTETLEKAAEILCRI</sequence>
<reference evidence="7" key="1">
    <citation type="journal article" date="2015" name="Genome Announc.">
        <title>Draft Genome Sequence of Bacteroidales Strain TBC1, a Novel Isolate from a Methanogenic Wastewater Treatment System.</title>
        <authorList>
            <person name="Tourlousse D.M."/>
            <person name="Matsuura N."/>
            <person name="Sun L."/>
            <person name="Toyonaga M."/>
            <person name="Kuroda K."/>
            <person name="Ohashi A."/>
            <person name="Cruz R."/>
            <person name="Yamaguchi T."/>
            <person name="Sekiguchi Y."/>
        </authorList>
    </citation>
    <scope>NUCLEOTIDE SEQUENCE [LARGE SCALE GENOMIC DNA]</scope>
    <source>
        <strain evidence="7">TBC1</strain>
    </source>
</reference>
<dbReference type="PANTHER" id="PTHR43807:SF20">
    <property type="entry name" value="FI04487P"/>
    <property type="match status" value="1"/>
</dbReference>